<proteinExistence type="predicted"/>
<feature type="transmembrane region" description="Helical" evidence="2">
    <location>
        <begin position="1509"/>
        <end position="1529"/>
    </location>
</feature>
<evidence type="ECO:0000256" key="2">
    <source>
        <dbReference type="SAM" id="Phobius"/>
    </source>
</evidence>
<organism evidence="5">
    <name type="scientific">[Clostridium] nexile</name>
    <dbReference type="NCBI Taxonomy" id="29361"/>
    <lineage>
        <taxon>Bacteria</taxon>
        <taxon>Bacillati</taxon>
        <taxon>Bacillota</taxon>
        <taxon>Clostridia</taxon>
        <taxon>Lachnospirales</taxon>
        <taxon>Lachnospiraceae</taxon>
        <taxon>Tyzzerella</taxon>
    </lineage>
</organism>
<name>A0A6N2RJ06_9FIRM</name>
<evidence type="ECO:0000256" key="1">
    <source>
        <dbReference type="SAM" id="MobiDB-lite"/>
    </source>
</evidence>
<dbReference type="Pfam" id="PF18676">
    <property type="entry name" value="MBG_2"/>
    <property type="match status" value="3"/>
</dbReference>
<feature type="region of interest" description="Disordered" evidence="1">
    <location>
        <begin position="33"/>
        <end position="80"/>
    </location>
</feature>
<evidence type="ECO:0000313" key="5">
    <source>
        <dbReference type="EMBL" id="VYS80418.1"/>
    </source>
</evidence>
<keyword evidence="2" id="KW-1133">Transmembrane helix</keyword>
<keyword evidence="2" id="KW-0812">Transmembrane</keyword>
<feature type="region of interest" description="Disordered" evidence="1">
    <location>
        <begin position="1467"/>
        <end position="1503"/>
    </location>
</feature>
<feature type="signal peptide" evidence="3">
    <location>
        <begin position="1"/>
        <end position="29"/>
    </location>
</feature>
<keyword evidence="2" id="KW-0472">Membrane</keyword>
<feature type="domain" description="MBG" evidence="4">
    <location>
        <begin position="1199"/>
        <end position="1270"/>
    </location>
</feature>
<sequence>MKKNQTKRLLAMVLTLALTLSNVPTTVFAEDVTATEPQSTTEQQVQSQEETTEQADQQQQQDEDTNTQQTEHEAEFHGNKVAGVDLRGKFQNAFGVALEYRFRVSGTQDEWQTVDITKSHTLQSNVYDVQTRQPFGKWKDAGTMQVKIYYNVGFVVEGHEAGGVLIDGQSASSAKVYQNEAVTFSVKDIDGYDVTVEGVTQNENGTYTVASVQADTTVKVVYTLRQYSTVESTAVENAKIKINESSDASVKVENNKEFTIEVTPNAGYAVTEIKVNDTALDNVTFANQTASASYQAGENQTYSVSATLVKTGFALNDKNEDGVYAVGYRDGMDQATTESNIFNTLVNAGASVPADLTVDDVTIQYYAGAWGKWQEVNYEPDFLHGFTDHKFGTKETEQIKITYAGNDQYGSFSSDEITVTIVDPRSVSVLELNAGVTLQYNTEETMKQEIYEKVIASLNTGEGTAIAHTIDDFTIEFERALGEQTVTVSYKGSDDYKPCEASTVITIEKGKASVTVNSQNITYGESFAPVFSSNPSDAKVIGIIGGVTGNGALYVSVDASQITINDIAGKEIPVIGNLSLQKFITDTLGIKEFKVSQLTDILQKIPGADISGIVAGIQQAIDVIEQVAPGLLDTTVSLGGLPSEAGVYTAVGVTASPNYKTALGIGLLTVAPKTSDVKLAFDQEFDNNAHKLTISQAQAFDFGGHIVDGDVQETNNVHTLYVGMTTSGKLYTGTTPCLEPGAYTESVYVLGGNYFALPISRLYTIQREEVEIKFEPSALTARYDGNPHGLKAGVYNANGDRIADAEVKYAGIEAGIEGYYSKEMPVDAGFYLASASFAGDDTYQPAIKLGGGSVLILKSYAKGKIQVGLLTTTYGEPTDLTKVQYTTSGLAARDVETIKATVKCDGNDSAVGSHAISVSVPKSVQKNYYRTIKTQDGTHTIEQRAITVQIGSYSKTYGTEDPAFSYEITEGSLAEGDTLKDLGIKLARKQGENVGNYEIYVENEAELNANYAITVVNGNLEITQANAVIRVTGGNDSSGNYTKSYGDIDPIYTYCVDALVNTDVPENEEFGKVKLVREEGEDVNTYTITPTVENLSPNYTYTVETGTLEIIPRSITISAEDVQKVYDGEAAEAPYTISGLPADKDTADAEDLGLHVKADMPTEAGTYEVSYALDETASQNANYKVTFLPFNVVIKARELTVKINSTAKVYGEKDPQFKYTLEGELVGDDNLDIKLVREPGENVGTYRIYPENENVLNANYKVTFEYGQLTIAKKVITISVTGGEQNDGNYVKRYDDADPAYSFSVTDKNDAAVTDENLGEIKVVREKGEDVGTYMLIPTVENESENYEYGIVANKGRLEILPREITISAEDVEKTYDGKAAEAPYTISGLAADKDTADAADLGLELKVVTSQTASADGTKLETPIETEGMPVDAGTYTVTYALDESASQNQNYDVTFLPFNVSIKKVNTDNTPTTPSTPNDSDNQGSKPNLKPDSKSDSVVDTGDTANVMTTMTATALGALVAIVLLLFKRRKTDK</sequence>
<feature type="domain" description="MBG" evidence="4">
    <location>
        <begin position="946"/>
        <end position="1020"/>
    </location>
</feature>
<protein>
    <recommendedName>
        <fullName evidence="4">MBG domain-containing protein</fullName>
    </recommendedName>
</protein>
<dbReference type="InterPro" id="IPR041286">
    <property type="entry name" value="MBG_2"/>
</dbReference>
<feature type="chain" id="PRO_5026840868" description="MBG domain-containing protein" evidence="3">
    <location>
        <begin position="30"/>
        <end position="1536"/>
    </location>
</feature>
<accession>A0A6N2RJ06</accession>
<gene>
    <name evidence="5" type="ORF">CNLFYP112_00172</name>
</gene>
<feature type="compositionally biased region" description="Low complexity" evidence="1">
    <location>
        <begin position="1469"/>
        <end position="1484"/>
    </location>
</feature>
<reference evidence="5" key="1">
    <citation type="submission" date="2019-11" db="EMBL/GenBank/DDBJ databases">
        <authorList>
            <person name="Feng L."/>
        </authorList>
    </citation>
    <scope>NUCLEOTIDE SEQUENCE</scope>
    <source>
        <strain evidence="5">CnexileLFYP112</strain>
    </source>
</reference>
<dbReference type="EMBL" id="CACRTG010000001">
    <property type="protein sequence ID" value="VYS80418.1"/>
    <property type="molecule type" value="Genomic_DNA"/>
</dbReference>
<evidence type="ECO:0000259" key="4">
    <source>
        <dbReference type="Pfam" id="PF18676"/>
    </source>
</evidence>
<feature type="domain" description="MBG" evidence="4">
    <location>
        <begin position="1040"/>
        <end position="1108"/>
    </location>
</feature>
<evidence type="ECO:0000256" key="3">
    <source>
        <dbReference type="SAM" id="SignalP"/>
    </source>
</evidence>
<keyword evidence="3" id="KW-0732">Signal</keyword>
<feature type="compositionally biased region" description="Low complexity" evidence="1">
    <location>
        <begin position="35"/>
        <end position="60"/>
    </location>
</feature>